<organism evidence="1 2">
    <name type="scientific">Arthrobacter glacialis</name>
    <dbReference type="NCBI Taxonomy" id="1664"/>
    <lineage>
        <taxon>Bacteria</taxon>
        <taxon>Bacillati</taxon>
        <taxon>Actinomycetota</taxon>
        <taxon>Actinomycetes</taxon>
        <taxon>Micrococcales</taxon>
        <taxon>Micrococcaceae</taxon>
        <taxon>Arthrobacter</taxon>
    </lineage>
</organism>
<proteinExistence type="predicted"/>
<dbReference type="InterPro" id="IPR006059">
    <property type="entry name" value="SBP"/>
</dbReference>
<dbReference type="SUPFAM" id="SSF53850">
    <property type="entry name" value="Periplasmic binding protein-like II"/>
    <property type="match status" value="1"/>
</dbReference>
<dbReference type="PANTHER" id="PTHR43649:SF12">
    <property type="entry name" value="DIACETYLCHITOBIOSE BINDING PROTEIN DASA"/>
    <property type="match status" value="1"/>
</dbReference>
<accession>A0A2S3ZVI2</accession>
<sequence length="429" mass="46617">MLATAACGGPAKESGGVGTAEKPVELRILANDGYAKQWQEQMVPEFNKKFPNIKVTIDGVPYGDQLAKTMLELTAADPTYDIVMADDPWIPQMASTGALLDLKKDAAEWTDAAYDWNDFNSAPLAAGEWEGVQYGVPLRSNMLMMFYNKALYKDAGVPEPTPELTWDDYMSQAPKLVRDTNGDGKDDTWAVGTYFTRDPLTPTVWQTIFNANGGELLDGDNKPAFNNAVGVAALQTHVEMLKYAPPGASTWQFTEPLEAFRQGKTATMFNWGSVYKGTAIDPKTTTLTADQVGIQVMPAGTNSSGAHRGIWSGAIASRGQNTEAAWKLVEWLSSSEGEVWQSNTLGVFPARTSTLDSTPEQAWLSPVFDALKMAYADAETGKMWRPRLTNSDEVQRILADETAVAMANTNDAAKALDDAAAEIEKALTK</sequence>
<gene>
    <name evidence="1" type="ORF">CVS27_11485</name>
</gene>
<protein>
    <submittedName>
        <fullName evidence="1">Sugar ABC transporter substrate-binding protein</fullName>
    </submittedName>
</protein>
<dbReference type="CDD" id="cd13585">
    <property type="entry name" value="PBP2_TMBP_like"/>
    <property type="match status" value="1"/>
</dbReference>
<evidence type="ECO:0000313" key="1">
    <source>
        <dbReference type="EMBL" id="POH73266.1"/>
    </source>
</evidence>
<dbReference type="PANTHER" id="PTHR43649">
    <property type="entry name" value="ARABINOSE-BINDING PROTEIN-RELATED"/>
    <property type="match status" value="1"/>
</dbReference>
<dbReference type="OrthoDB" id="1650177at2"/>
<name>A0A2S3ZVI2_ARTGL</name>
<dbReference type="Pfam" id="PF01547">
    <property type="entry name" value="SBP_bac_1"/>
    <property type="match status" value="1"/>
</dbReference>
<dbReference type="AlphaFoldDB" id="A0A2S3ZVI2"/>
<dbReference type="InterPro" id="IPR050490">
    <property type="entry name" value="Bact_solute-bd_prot1"/>
</dbReference>
<dbReference type="Gene3D" id="3.40.190.10">
    <property type="entry name" value="Periplasmic binding protein-like II"/>
    <property type="match status" value="2"/>
</dbReference>
<keyword evidence="2" id="KW-1185">Reference proteome</keyword>
<dbReference type="EMBL" id="PPXC01000008">
    <property type="protein sequence ID" value="POH73266.1"/>
    <property type="molecule type" value="Genomic_DNA"/>
</dbReference>
<dbReference type="Proteomes" id="UP000237061">
    <property type="component" value="Unassembled WGS sequence"/>
</dbReference>
<comment type="caution">
    <text evidence="1">The sequence shown here is derived from an EMBL/GenBank/DDBJ whole genome shotgun (WGS) entry which is preliminary data.</text>
</comment>
<evidence type="ECO:0000313" key="2">
    <source>
        <dbReference type="Proteomes" id="UP000237061"/>
    </source>
</evidence>
<reference evidence="1 2" key="1">
    <citation type="submission" date="2018-01" db="EMBL/GenBank/DDBJ databases">
        <title>Arthrobacter sp. nov., from glaciers in China.</title>
        <authorList>
            <person name="Liu Q."/>
            <person name="Xin Y.-H."/>
        </authorList>
    </citation>
    <scope>NUCLEOTIDE SEQUENCE [LARGE SCALE GENOMIC DNA]</scope>
    <source>
        <strain evidence="1 2">HLT2-12-2</strain>
    </source>
</reference>